<sequence>MWSTASHRQKRWSEVSLSTRTRHVASVRVRLLEGTVRIRTISCARETMPTECRTGWGLSQVRRSLALPARGPGLRPVGTVAAADALPAQSRGHRVASAVLRIAATTAATRRSSLRRTRSRIRSPVPRTTKMPTPAKTRTTSRVRSVRPGSTRNTVRSVVLSTVIRKRSRSAPPGSTTPTPRRSRLPPLPRPSRSVSRCPPRRDSSLTMRTRAAWTCCSICTLWARAATWRRASCVSRRRPPRPRCAPSRCSVTRCRTSRTSGSKSRTITTPATSSNQSGRT</sequence>
<feature type="compositionally biased region" description="Polar residues" evidence="1">
    <location>
        <begin position="271"/>
        <end position="281"/>
    </location>
</feature>
<feature type="compositionally biased region" description="Basic residues" evidence="1">
    <location>
        <begin position="112"/>
        <end position="121"/>
    </location>
</feature>
<dbReference type="AlphaFoldDB" id="A0A8D8J3Z2"/>
<evidence type="ECO:0000256" key="1">
    <source>
        <dbReference type="SAM" id="MobiDB-lite"/>
    </source>
</evidence>
<name>A0A8D8J3Z2_CULPI</name>
<dbReference type="EMBL" id="HBUE01164917">
    <property type="protein sequence ID" value="CAG6512039.1"/>
    <property type="molecule type" value="Transcribed_RNA"/>
</dbReference>
<feature type="compositionally biased region" description="Low complexity" evidence="1">
    <location>
        <begin position="170"/>
        <end position="180"/>
    </location>
</feature>
<accession>A0A8D8J3Z2</accession>
<feature type="region of interest" description="Disordered" evidence="1">
    <location>
        <begin position="256"/>
        <end position="281"/>
    </location>
</feature>
<organism evidence="2">
    <name type="scientific">Culex pipiens</name>
    <name type="common">House mosquito</name>
    <dbReference type="NCBI Taxonomy" id="7175"/>
    <lineage>
        <taxon>Eukaryota</taxon>
        <taxon>Metazoa</taxon>
        <taxon>Ecdysozoa</taxon>
        <taxon>Arthropoda</taxon>
        <taxon>Hexapoda</taxon>
        <taxon>Insecta</taxon>
        <taxon>Pterygota</taxon>
        <taxon>Neoptera</taxon>
        <taxon>Endopterygota</taxon>
        <taxon>Diptera</taxon>
        <taxon>Nematocera</taxon>
        <taxon>Culicoidea</taxon>
        <taxon>Culicidae</taxon>
        <taxon>Culicinae</taxon>
        <taxon>Culicini</taxon>
        <taxon>Culex</taxon>
        <taxon>Culex</taxon>
    </lineage>
</organism>
<reference evidence="2" key="1">
    <citation type="submission" date="2021-05" db="EMBL/GenBank/DDBJ databases">
        <authorList>
            <person name="Alioto T."/>
            <person name="Alioto T."/>
            <person name="Gomez Garrido J."/>
        </authorList>
    </citation>
    <scope>NUCLEOTIDE SEQUENCE</scope>
</reference>
<feature type="compositionally biased region" description="Low complexity" evidence="1">
    <location>
        <begin position="256"/>
        <end position="270"/>
    </location>
</feature>
<feature type="region of interest" description="Disordered" evidence="1">
    <location>
        <begin position="112"/>
        <end position="205"/>
    </location>
</feature>
<proteinExistence type="predicted"/>
<protein>
    <submittedName>
        <fullName evidence="2">(northern house mosquito) hypothetical protein</fullName>
    </submittedName>
</protein>
<dbReference type="EMBL" id="HBUE01270205">
    <property type="protein sequence ID" value="CAG6563492.1"/>
    <property type="molecule type" value="Transcribed_RNA"/>
</dbReference>
<evidence type="ECO:0000313" key="2">
    <source>
        <dbReference type="EMBL" id="CAG6563492.1"/>
    </source>
</evidence>